<protein>
    <submittedName>
        <fullName evidence="2">Colicin immunity domain-containing protein</fullName>
    </submittedName>
</protein>
<dbReference type="AlphaFoldDB" id="A0A9X1Z7H2"/>
<dbReference type="GO" id="GO:0030153">
    <property type="term" value="P:bacteriocin immunity"/>
    <property type="evidence" value="ECO:0007669"/>
    <property type="project" value="InterPro"/>
</dbReference>
<dbReference type="InterPro" id="IPR015287">
    <property type="entry name" value="Colicin_D_immunity_dom"/>
</dbReference>
<feature type="domain" description="Colicin D immunity protein" evidence="1">
    <location>
        <begin position="58"/>
        <end position="138"/>
    </location>
</feature>
<comment type="caution">
    <text evidence="2">The sequence shown here is derived from an EMBL/GenBank/DDBJ whole genome shotgun (WGS) entry which is preliminary data.</text>
</comment>
<dbReference type="Pfam" id="PF09204">
    <property type="entry name" value="Colicin_immun"/>
    <property type="match status" value="1"/>
</dbReference>
<sequence>MGGIFLGPVFNNNPAINATVNYAYDKVGNFLKKTDYCSRNGWHLFRAEGACKNMSRKIFYTQLMCNFLSKSLDTEEFQRDFLENFKAEGELFKQEEYEALEGVFYSLDMYSPEGSEAFTGAVSYDELVSDVTQAIKKLS</sequence>
<dbReference type="EMBL" id="JAKILJ010000102">
    <property type="protein sequence ID" value="MCL1107841.1"/>
    <property type="molecule type" value="Genomic_DNA"/>
</dbReference>
<name>A0A9X1Z7H2_9GAMM</name>
<dbReference type="Proteomes" id="UP001139408">
    <property type="component" value="Unassembled WGS sequence"/>
</dbReference>
<proteinExistence type="predicted"/>
<keyword evidence="3" id="KW-1185">Reference proteome</keyword>
<dbReference type="RefSeq" id="WP_188927228.1">
    <property type="nucleotide sequence ID" value="NZ_BMQI01000098.1"/>
</dbReference>
<evidence type="ECO:0000313" key="2">
    <source>
        <dbReference type="EMBL" id="MCL1107841.1"/>
    </source>
</evidence>
<dbReference type="GO" id="GO:0015643">
    <property type="term" value="F:toxic substance binding"/>
    <property type="evidence" value="ECO:0007669"/>
    <property type="project" value="InterPro"/>
</dbReference>
<organism evidence="2 3">
    <name type="scientific">Shewanella algicola</name>
    <dbReference type="NCBI Taxonomy" id="640633"/>
    <lineage>
        <taxon>Bacteria</taxon>
        <taxon>Pseudomonadati</taxon>
        <taxon>Pseudomonadota</taxon>
        <taxon>Gammaproteobacteria</taxon>
        <taxon>Alteromonadales</taxon>
        <taxon>Shewanellaceae</taxon>
        <taxon>Shewanella</taxon>
    </lineage>
</organism>
<gene>
    <name evidence="2" type="ORF">L2749_21855</name>
</gene>
<reference evidence="2" key="1">
    <citation type="submission" date="2022-01" db="EMBL/GenBank/DDBJ databases">
        <title>Whole genome-based taxonomy of the Shewanellaceae.</title>
        <authorList>
            <person name="Martin-Rodriguez A.J."/>
        </authorList>
    </citation>
    <scope>NUCLEOTIDE SEQUENCE</scope>
    <source>
        <strain evidence="2">DSM 23803</strain>
    </source>
</reference>
<evidence type="ECO:0000313" key="3">
    <source>
        <dbReference type="Proteomes" id="UP001139408"/>
    </source>
</evidence>
<accession>A0A9X1Z7H2</accession>
<evidence type="ECO:0000259" key="1">
    <source>
        <dbReference type="Pfam" id="PF09204"/>
    </source>
</evidence>